<dbReference type="Proteomes" id="UP000257815">
    <property type="component" value="Segment"/>
</dbReference>
<evidence type="ECO:0000313" key="2">
    <source>
        <dbReference type="Proteomes" id="UP000257815"/>
    </source>
</evidence>
<protein>
    <submittedName>
        <fullName evidence="1">Uncharacterized protein</fullName>
    </submittedName>
</protein>
<gene>
    <name evidence="1" type="ORF">SUNLIREN_31</name>
</gene>
<name>A0A346FHS3_9CAUD</name>
<evidence type="ECO:0000313" key="1">
    <source>
        <dbReference type="EMBL" id="AXN57353.1"/>
    </source>
</evidence>
<sequence length="83" mass="9629">MTINVTEISKISIQSESVYLLHRVVTDIWDIKKVILDQWEIQGFNLEKGNYHIDFESKEAALERYRQIANGIIDNHQAALNSI</sequence>
<accession>A0A346FHS3</accession>
<organism evidence="1 2">
    <name type="scientific">Erwinia phage SunLIRen</name>
    <dbReference type="NCBI Taxonomy" id="2267654"/>
    <lineage>
        <taxon>Viruses</taxon>
        <taxon>Duplodnaviria</taxon>
        <taxon>Heunggongvirae</taxon>
        <taxon>Uroviricota</taxon>
        <taxon>Caudoviricetes</taxon>
        <taxon>Andersonviridae</taxon>
        <taxon>Ounavirinae</taxon>
        <taxon>Kolesnikvirus</taxon>
        <taxon>Kolesnikvirus Ea214</taxon>
    </lineage>
</organism>
<dbReference type="EMBL" id="MH426725">
    <property type="protein sequence ID" value="AXN57353.1"/>
    <property type="molecule type" value="Genomic_DNA"/>
</dbReference>
<proteinExistence type="predicted"/>
<reference evidence="2" key="1">
    <citation type="submission" date="2018-06" db="EMBL/GenBank/DDBJ databases">
        <authorList>
            <person name="Sharma R."/>
            <person name="Ke K."/>
            <person name="Breakwell D.P."/>
            <person name="Hope S."/>
            <person name="Grose J.H."/>
        </authorList>
    </citation>
    <scope>NUCLEOTIDE SEQUENCE [LARGE SCALE GENOMIC DNA]</scope>
</reference>